<sequence>VTVHHFKETINGYQYEIEVTPTHGNRWRAYLVRNAGGPGALMPFYGGTPTEAVTSLVSWLSLAHRVAADSV</sequence>
<dbReference type="AlphaFoldDB" id="A0A382YP98"/>
<evidence type="ECO:0000313" key="1">
    <source>
        <dbReference type="EMBL" id="SVD85043.1"/>
    </source>
</evidence>
<name>A0A382YP98_9ZZZZ</name>
<protein>
    <submittedName>
        <fullName evidence="1">Uncharacterized protein</fullName>
    </submittedName>
</protein>
<gene>
    <name evidence="1" type="ORF">METZ01_LOCUS437897</name>
</gene>
<feature type="non-terminal residue" evidence="1">
    <location>
        <position position="1"/>
    </location>
</feature>
<organism evidence="1">
    <name type="scientific">marine metagenome</name>
    <dbReference type="NCBI Taxonomy" id="408172"/>
    <lineage>
        <taxon>unclassified sequences</taxon>
        <taxon>metagenomes</taxon>
        <taxon>ecological metagenomes</taxon>
    </lineage>
</organism>
<accession>A0A382YP98</accession>
<proteinExistence type="predicted"/>
<reference evidence="1" key="1">
    <citation type="submission" date="2018-05" db="EMBL/GenBank/DDBJ databases">
        <authorList>
            <person name="Lanie J.A."/>
            <person name="Ng W.-L."/>
            <person name="Kazmierczak K.M."/>
            <person name="Andrzejewski T.M."/>
            <person name="Davidsen T.M."/>
            <person name="Wayne K.J."/>
            <person name="Tettelin H."/>
            <person name="Glass J.I."/>
            <person name="Rusch D."/>
            <person name="Podicherti R."/>
            <person name="Tsui H.-C.T."/>
            <person name="Winkler M.E."/>
        </authorList>
    </citation>
    <scope>NUCLEOTIDE SEQUENCE</scope>
</reference>
<dbReference type="EMBL" id="UINC01177413">
    <property type="protein sequence ID" value="SVD85043.1"/>
    <property type="molecule type" value="Genomic_DNA"/>
</dbReference>